<feature type="region of interest" description="Disordered" evidence="2">
    <location>
        <begin position="1"/>
        <end position="42"/>
    </location>
</feature>
<evidence type="ECO:0000256" key="1">
    <source>
        <dbReference type="SAM" id="Coils"/>
    </source>
</evidence>
<feature type="region of interest" description="Disordered" evidence="2">
    <location>
        <begin position="286"/>
        <end position="309"/>
    </location>
</feature>
<evidence type="ECO:0000313" key="3">
    <source>
        <dbReference type="EMBL" id="KAG1797190.1"/>
    </source>
</evidence>
<keyword evidence="1" id="KW-0175">Coiled coil</keyword>
<dbReference type="GeneID" id="64627815"/>
<dbReference type="Proteomes" id="UP000807769">
    <property type="component" value="Unassembled WGS sequence"/>
</dbReference>
<protein>
    <submittedName>
        <fullName evidence="3">Uncharacterized protein</fullName>
    </submittedName>
</protein>
<comment type="caution">
    <text evidence="3">The sequence shown here is derived from an EMBL/GenBank/DDBJ whole genome shotgun (WGS) entry which is preliminary data.</text>
</comment>
<keyword evidence="4" id="KW-1185">Reference proteome</keyword>
<name>A0A9P7DKP3_9AGAM</name>
<dbReference type="EMBL" id="JABBWG010000227">
    <property type="protein sequence ID" value="KAG1797190.1"/>
    <property type="molecule type" value="Genomic_DNA"/>
</dbReference>
<feature type="coiled-coil region" evidence="1">
    <location>
        <begin position="230"/>
        <end position="257"/>
    </location>
</feature>
<accession>A0A9P7DKP3</accession>
<dbReference type="OrthoDB" id="2678560at2759"/>
<evidence type="ECO:0000313" key="4">
    <source>
        <dbReference type="Proteomes" id="UP000807769"/>
    </source>
</evidence>
<organism evidence="3 4">
    <name type="scientific">Suillus subaureus</name>
    <dbReference type="NCBI Taxonomy" id="48587"/>
    <lineage>
        <taxon>Eukaryota</taxon>
        <taxon>Fungi</taxon>
        <taxon>Dikarya</taxon>
        <taxon>Basidiomycota</taxon>
        <taxon>Agaricomycotina</taxon>
        <taxon>Agaricomycetes</taxon>
        <taxon>Agaricomycetidae</taxon>
        <taxon>Boletales</taxon>
        <taxon>Suillineae</taxon>
        <taxon>Suillaceae</taxon>
        <taxon>Suillus</taxon>
    </lineage>
</organism>
<dbReference type="RefSeq" id="XP_041185438.1">
    <property type="nucleotide sequence ID" value="XM_041333798.1"/>
</dbReference>
<evidence type="ECO:0000256" key="2">
    <source>
        <dbReference type="SAM" id="MobiDB-lite"/>
    </source>
</evidence>
<dbReference type="AlphaFoldDB" id="A0A9P7DKP3"/>
<proteinExistence type="predicted"/>
<sequence>MPETNEWQLMPDKEESEDCEVLDHEVSEDLREDDEESLSGTPKSNAILLPAFQWDTGVPPAIPREPNIQTVPSAQPTVAPTKSNIKPTIIPKQIQTTKATILEAYIVVNHISDEVIMILLLGTFISAGSDVDIWWTGLGTPQKATWMQAKAAFLAKWPAIVVAGKMQREHQKDLLELWFKEEEFHNKLKTLVKDAVEHIPILIQPVQEALLRALRDLTSAVPADWDAFLNEIKSVNINTLQEKAKRVKERKEVERAQNTRITQLESQQDPIEVLRLQMQQTTIGSNTLTPKATMPSRTIGNTPSSVMTP</sequence>
<reference evidence="3" key="1">
    <citation type="journal article" date="2020" name="New Phytol.">
        <title>Comparative genomics reveals dynamic genome evolution in host specialist ectomycorrhizal fungi.</title>
        <authorList>
            <person name="Lofgren L.A."/>
            <person name="Nguyen N.H."/>
            <person name="Vilgalys R."/>
            <person name="Ruytinx J."/>
            <person name="Liao H.L."/>
            <person name="Branco S."/>
            <person name="Kuo A."/>
            <person name="LaButti K."/>
            <person name="Lipzen A."/>
            <person name="Andreopoulos W."/>
            <person name="Pangilinan J."/>
            <person name="Riley R."/>
            <person name="Hundley H."/>
            <person name="Na H."/>
            <person name="Barry K."/>
            <person name="Grigoriev I.V."/>
            <person name="Stajich J.E."/>
            <person name="Kennedy P.G."/>
        </authorList>
    </citation>
    <scope>NUCLEOTIDE SEQUENCE</scope>
    <source>
        <strain evidence="3">MN1</strain>
    </source>
</reference>
<gene>
    <name evidence="3" type="ORF">BJ212DRAFT_1306080</name>
</gene>